<dbReference type="OrthoDB" id="8558788at2"/>
<dbReference type="Proteomes" id="UP000295294">
    <property type="component" value="Plasmid unnamed2"/>
</dbReference>
<dbReference type="AlphaFoldDB" id="A0A4P7LUD1"/>
<protein>
    <submittedName>
        <fullName evidence="1">DUF3800 domain-containing protein</fullName>
    </submittedName>
</protein>
<dbReference type="InterPro" id="IPR024524">
    <property type="entry name" value="DUF3800"/>
</dbReference>
<dbReference type="Pfam" id="PF12686">
    <property type="entry name" value="DUF3800"/>
    <property type="match status" value="1"/>
</dbReference>
<dbReference type="KEGG" id="cox:E0W60_33950"/>
<keyword evidence="1" id="KW-0614">Plasmid</keyword>
<name>A0A4P7LUD1_9BURK</name>
<dbReference type="EMBL" id="CP038637">
    <property type="protein sequence ID" value="QBY56061.1"/>
    <property type="molecule type" value="Genomic_DNA"/>
</dbReference>
<accession>A0A4P7LUD1</accession>
<organism evidence="1 2">
    <name type="scientific">Cupriavidus oxalaticus</name>
    <dbReference type="NCBI Taxonomy" id="96344"/>
    <lineage>
        <taxon>Bacteria</taxon>
        <taxon>Pseudomonadati</taxon>
        <taxon>Pseudomonadota</taxon>
        <taxon>Betaproteobacteria</taxon>
        <taxon>Burkholderiales</taxon>
        <taxon>Burkholderiaceae</taxon>
        <taxon>Cupriavidus</taxon>
    </lineage>
</organism>
<reference evidence="1 2" key="1">
    <citation type="submission" date="2019-03" db="EMBL/GenBank/DDBJ databases">
        <title>Efficiently degradation of phenoxyalkanoic acid herbicides by Cupriavidus oxalaticus strain X32.</title>
        <authorList>
            <person name="Sheng X."/>
        </authorList>
    </citation>
    <scope>NUCLEOTIDE SEQUENCE [LARGE SCALE GENOMIC DNA]</scope>
    <source>
        <strain evidence="1 2">X32</strain>
        <plasmid evidence="1 2">unnamed2</plasmid>
    </source>
</reference>
<evidence type="ECO:0000313" key="2">
    <source>
        <dbReference type="Proteomes" id="UP000295294"/>
    </source>
</evidence>
<sequence length="169" mass="19176">MATLLEYLDTIQAHREFLSFKLIAFERARTRRSIEEVVAKLHEHMLSQGLRHEVENRRVALPRDVRVTLDEEQSLDGIALAEMKNTLAAHFQRDFPEQATISEIATISSRKSPLVQLADLIAGAANRRLNPQPERNHKDEMADAVLERLGLVMRQDEIPGLDAAAMFVL</sequence>
<proteinExistence type="predicted"/>
<evidence type="ECO:0000313" key="1">
    <source>
        <dbReference type="EMBL" id="QBY56061.1"/>
    </source>
</evidence>
<gene>
    <name evidence="1" type="ORF">E0W60_33950</name>
</gene>
<dbReference type="RefSeq" id="WP_135707229.1">
    <property type="nucleotide sequence ID" value="NZ_CP038637.1"/>
</dbReference>
<geneLocation type="plasmid" evidence="1">
    <name>unnamed2</name>
</geneLocation>